<dbReference type="Pfam" id="PF20449">
    <property type="entry name" value="DUF6706"/>
    <property type="match status" value="1"/>
</dbReference>
<organism evidence="1 2">
    <name type="scientific">Dysgonomonas mossii DSM 22836</name>
    <dbReference type="NCBI Taxonomy" id="742767"/>
    <lineage>
        <taxon>Bacteria</taxon>
        <taxon>Pseudomonadati</taxon>
        <taxon>Bacteroidota</taxon>
        <taxon>Bacteroidia</taxon>
        <taxon>Bacteroidales</taxon>
        <taxon>Dysgonomonadaceae</taxon>
        <taxon>Dysgonomonas</taxon>
    </lineage>
</organism>
<protein>
    <submittedName>
        <fullName evidence="1">Uncharacterized protein</fullName>
    </submittedName>
</protein>
<accession>F8X508</accession>
<sequence>MIIKDYITSKFQPYGVNISEADLADLDLMGIDVGLEFSNENRNSVYLGLIRYIIPQLLLRAKSISESGFSVSFDTKDILQYYAWLCKELGIKDELNQKPSVRFL</sequence>
<comment type="caution">
    <text evidence="1">The sequence shown here is derived from an EMBL/GenBank/DDBJ whole genome shotgun (WGS) entry which is preliminary data.</text>
</comment>
<dbReference type="InterPro" id="IPR046552">
    <property type="entry name" value="DUF6706"/>
</dbReference>
<gene>
    <name evidence="1" type="ORF">HMPREF9456_03317</name>
</gene>
<dbReference type="AlphaFoldDB" id="F8X508"/>
<dbReference type="RefSeq" id="WP_006844684.1">
    <property type="nucleotide sequence ID" value="NZ_AQWJ01000012.1"/>
</dbReference>
<dbReference type="eggNOG" id="ENOG5033EGD">
    <property type="taxonomic scope" value="Bacteria"/>
</dbReference>
<dbReference type="EMBL" id="ADLW01000021">
    <property type="protein sequence ID" value="EGK04706.1"/>
    <property type="molecule type" value="Genomic_DNA"/>
</dbReference>
<evidence type="ECO:0000313" key="1">
    <source>
        <dbReference type="EMBL" id="EGK04706.1"/>
    </source>
</evidence>
<proteinExistence type="predicted"/>
<dbReference type="OrthoDB" id="1267162at2"/>
<dbReference type="STRING" id="742767.HMPREF9456_03317"/>
<reference evidence="1 2" key="1">
    <citation type="submission" date="2011-04" db="EMBL/GenBank/DDBJ databases">
        <title>The Genome Sequence of Dysgonomonas mossii DSM 22836.</title>
        <authorList>
            <consortium name="The Broad Institute Genome Sequencing Platform"/>
            <person name="Earl A."/>
            <person name="Ward D."/>
            <person name="Feldgarden M."/>
            <person name="Gevers D."/>
            <person name="Pudlo N."/>
            <person name="Martens E."/>
            <person name="Allen-Vercoe E."/>
            <person name="Young S.K."/>
            <person name="Zeng Q."/>
            <person name="Gargeya S."/>
            <person name="Fitzgerald M."/>
            <person name="Haas B."/>
            <person name="Abouelleil A."/>
            <person name="Alvarado L."/>
            <person name="Arachchi H.M."/>
            <person name="Berlin A."/>
            <person name="Brown A."/>
            <person name="Chapman S.B."/>
            <person name="Chen Z."/>
            <person name="Dunbar C."/>
            <person name="Freedman E."/>
            <person name="Gearin G."/>
            <person name="Gellesch M."/>
            <person name="Goldberg J."/>
            <person name="Griggs A."/>
            <person name="Gujja S."/>
            <person name="Heiman D."/>
            <person name="Howarth C."/>
            <person name="Larson L."/>
            <person name="Lui A."/>
            <person name="MacDonald P.J.P."/>
            <person name="Mehta T."/>
            <person name="Montmayeur A."/>
            <person name="Murphy C."/>
            <person name="Neiman D."/>
            <person name="Pearson M."/>
            <person name="Priest M."/>
            <person name="Roberts A."/>
            <person name="Saif S."/>
            <person name="Shea T."/>
            <person name="Shenoy N."/>
            <person name="Sisk P."/>
            <person name="Stolte C."/>
            <person name="Sykes S."/>
            <person name="Yandava C."/>
            <person name="Wortman J."/>
            <person name="Nusbaum C."/>
            <person name="Birren B."/>
        </authorList>
    </citation>
    <scope>NUCLEOTIDE SEQUENCE [LARGE SCALE GENOMIC DNA]</scope>
    <source>
        <strain evidence="1 2">DSM 22836</strain>
    </source>
</reference>
<name>F8X508_9BACT</name>
<evidence type="ECO:0000313" key="2">
    <source>
        <dbReference type="Proteomes" id="UP000006420"/>
    </source>
</evidence>
<keyword evidence="2" id="KW-1185">Reference proteome</keyword>
<dbReference type="Proteomes" id="UP000006420">
    <property type="component" value="Unassembled WGS sequence"/>
</dbReference>
<dbReference type="GeneID" id="78083912"/>
<dbReference type="HOGENOM" id="CLU_175371_0_0_10"/>